<feature type="transmembrane region" description="Helical" evidence="7">
    <location>
        <begin position="94"/>
        <end position="113"/>
    </location>
</feature>
<evidence type="ECO:0000313" key="8">
    <source>
        <dbReference type="EMBL" id="CAK7904859.1"/>
    </source>
</evidence>
<dbReference type="InterPro" id="IPR049941">
    <property type="entry name" value="LPLAT_7/PORCN-like"/>
</dbReference>
<keyword evidence="3 7" id="KW-0812">Transmembrane</keyword>
<gene>
    <name evidence="8" type="primary">ALE1</name>
    <name evidence="8" type="ORF">CAAN4_D11364</name>
</gene>
<organism evidence="8 9">
    <name type="scientific">[Candida] anglica</name>
    <dbReference type="NCBI Taxonomy" id="148631"/>
    <lineage>
        <taxon>Eukaryota</taxon>
        <taxon>Fungi</taxon>
        <taxon>Dikarya</taxon>
        <taxon>Ascomycota</taxon>
        <taxon>Saccharomycotina</taxon>
        <taxon>Pichiomycetes</taxon>
        <taxon>Debaryomycetaceae</taxon>
        <taxon>Kurtzmaniella</taxon>
    </lineage>
</organism>
<evidence type="ECO:0000256" key="4">
    <source>
        <dbReference type="ARBA" id="ARBA00022989"/>
    </source>
</evidence>
<dbReference type="Pfam" id="PF03062">
    <property type="entry name" value="MBOAT"/>
    <property type="match status" value="1"/>
</dbReference>
<feature type="transmembrane region" description="Helical" evidence="7">
    <location>
        <begin position="283"/>
        <end position="303"/>
    </location>
</feature>
<accession>A0ABP0EEV5</accession>
<feature type="transmembrane region" description="Helical" evidence="7">
    <location>
        <begin position="260"/>
        <end position="276"/>
    </location>
</feature>
<feature type="transmembrane region" description="Helical" evidence="7">
    <location>
        <begin position="22"/>
        <end position="40"/>
    </location>
</feature>
<dbReference type="PANTHER" id="PTHR13906:SF4">
    <property type="entry name" value="LYSOPHOSPHOLIPID ACYLTRANSFERASE 6"/>
    <property type="match status" value="1"/>
</dbReference>
<keyword evidence="6 8" id="KW-0012">Acyltransferase</keyword>
<keyword evidence="4 7" id="KW-1133">Transmembrane helix</keyword>
<dbReference type="EMBL" id="OZ004256">
    <property type="protein sequence ID" value="CAK7904859.1"/>
    <property type="molecule type" value="Genomic_DNA"/>
</dbReference>
<name>A0ABP0EEV5_9ASCO</name>
<feature type="transmembrane region" description="Helical" evidence="7">
    <location>
        <begin position="170"/>
        <end position="189"/>
    </location>
</feature>
<feature type="transmembrane region" description="Helical" evidence="7">
    <location>
        <begin position="448"/>
        <end position="469"/>
    </location>
</feature>
<comment type="subcellular location">
    <subcellularLocation>
        <location evidence="1">Membrane</location>
        <topology evidence="1">Multi-pass membrane protein</topology>
    </subcellularLocation>
</comment>
<protein>
    <submittedName>
        <fullName evidence="8">Lysophospholipid acyltransferase</fullName>
    </submittedName>
</protein>
<evidence type="ECO:0000256" key="3">
    <source>
        <dbReference type="ARBA" id="ARBA00022692"/>
    </source>
</evidence>
<sequence>MGIQIIQDGILRLHEYTSLDEASLKVVICALLSYPFGVIFKRLPDRQYTLKNIFVVLVSSFYIFGVLNLYDGLYTLLISSLGCYFITRYVRTSTMPWINFLFLMSHLAFNHVHNQFFQTADFTKIDITGAQMVLVMKLSAFGWSVYDAKQPKESLSSYNKSRVIRKHPNILPYLGYVFFFASVLTGPAFDYADYDKFIHSTLFDDVPDSKRPGRKVKRKIPRSGRQSMWKLAQGIFWAVCLVLSSRFVSLDYVFNSEFVTKHYFVYRIFYLWVLGFSHRLKYYAIWLIAEGSCILCGIGYNGYDAETDSFKWNRVQNIDPYSFETGQNVHICLESWNMNTNKWLKNYVYFRVAKAGKKPGFKSTLFTFVTSAFWHGTRPGYYLSFVMGAFLQSLGKIYRRNFRPMFLNADGSAKPTKKLYDIVCYIVTQLAFGYIVQPFVILDFKKSIWCWSTVYFYVNFVIAITFFAFKGPYGKQVTAWCKSYHPVVEVKKVKDEEPTKKRVPLSVEEREKVTKLVGHITVKEETEVPSLGLPSIEAFQEMNKEEFDQDMKELGEVWTSFRGRRKSIHDDDFEGLKDAYNNFKEEINDIFQAQVEKKEDLKALNKKKEN</sequence>
<evidence type="ECO:0000313" key="9">
    <source>
        <dbReference type="Proteomes" id="UP001497600"/>
    </source>
</evidence>
<dbReference type="GO" id="GO:0016746">
    <property type="term" value="F:acyltransferase activity"/>
    <property type="evidence" value="ECO:0007669"/>
    <property type="project" value="UniProtKB-KW"/>
</dbReference>
<evidence type="ECO:0000256" key="2">
    <source>
        <dbReference type="ARBA" id="ARBA00022679"/>
    </source>
</evidence>
<keyword evidence="5 7" id="KW-0472">Membrane</keyword>
<dbReference type="PANTHER" id="PTHR13906">
    <property type="entry name" value="PORCUPINE"/>
    <property type="match status" value="1"/>
</dbReference>
<proteinExistence type="predicted"/>
<feature type="transmembrane region" description="Helical" evidence="7">
    <location>
        <begin position="125"/>
        <end position="146"/>
    </location>
</feature>
<evidence type="ECO:0000256" key="5">
    <source>
        <dbReference type="ARBA" id="ARBA00023136"/>
    </source>
</evidence>
<keyword evidence="9" id="KW-1185">Reference proteome</keyword>
<keyword evidence="2" id="KW-0808">Transferase</keyword>
<feature type="transmembrane region" description="Helical" evidence="7">
    <location>
        <begin position="419"/>
        <end position="442"/>
    </location>
</feature>
<dbReference type="InterPro" id="IPR004299">
    <property type="entry name" value="MBOAT_fam"/>
</dbReference>
<feature type="transmembrane region" description="Helical" evidence="7">
    <location>
        <begin position="52"/>
        <end position="70"/>
    </location>
</feature>
<feature type="transmembrane region" description="Helical" evidence="7">
    <location>
        <begin position="228"/>
        <end position="248"/>
    </location>
</feature>
<reference evidence="8 9" key="1">
    <citation type="submission" date="2024-01" db="EMBL/GenBank/DDBJ databases">
        <authorList>
            <consortium name="Genoscope - CEA"/>
            <person name="William W."/>
        </authorList>
    </citation>
    <scope>NUCLEOTIDE SEQUENCE [LARGE SCALE GENOMIC DNA]</scope>
    <source>
        <strain evidence="8 9">29B2s-10</strain>
    </source>
</reference>
<evidence type="ECO:0000256" key="1">
    <source>
        <dbReference type="ARBA" id="ARBA00004141"/>
    </source>
</evidence>
<evidence type="ECO:0000256" key="6">
    <source>
        <dbReference type="ARBA" id="ARBA00023315"/>
    </source>
</evidence>
<dbReference type="Proteomes" id="UP001497600">
    <property type="component" value="Chromosome D"/>
</dbReference>
<evidence type="ECO:0000256" key="7">
    <source>
        <dbReference type="SAM" id="Phobius"/>
    </source>
</evidence>